<evidence type="ECO:0000313" key="5">
    <source>
        <dbReference type="EMBL" id="EJT97992.1"/>
    </source>
</evidence>
<dbReference type="OrthoDB" id="15189at2759"/>
<dbReference type="RefSeq" id="XP_040624890.1">
    <property type="nucleotide sequence ID" value="XM_040775492.1"/>
</dbReference>
<dbReference type="CDD" id="cd05471">
    <property type="entry name" value="pepsin_like"/>
    <property type="match status" value="1"/>
</dbReference>
<proteinExistence type="inferred from homology"/>
<evidence type="ECO:0000256" key="1">
    <source>
        <dbReference type="ARBA" id="ARBA00007447"/>
    </source>
</evidence>
<dbReference type="SUPFAM" id="SSF50630">
    <property type="entry name" value="Acid proteases"/>
    <property type="match status" value="1"/>
</dbReference>
<protein>
    <submittedName>
        <fullName evidence="5">Acid protease</fullName>
    </submittedName>
</protein>
<feature type="domain" description="Peptidase A1" evidence="4">
    <location>
        <begin position="1"/>
        <end position="287"/>
    </location>
</feature>
<dbReference type="PRINTS" id="PR00792">
    <property type="entry name" value="PEPSIN"/>
</dbReference>
<dbReference type="OMA" id="FMQYMRA"/>
<evidence type="ECO:0000256" key="3">
    <source>
        <dbReference type="PIRSR" id="PIRSR601461-2"/>
    </source>
</evidence>
<evidence type="ECO:0000256" key="2">
    <source>
        <dbReference type="PIRSR" id="PIRSR601461-1"/>
    </source>
</evidence>
<name>M5G2K0_DACPD</name>
<sequence>FDTGSSDFFLPDPSCFDCGSHHTYDPSQSSTSTYLGNDFFLSYGDGSESFGMQYNDAVSVSGLTVQVQTLGAAVSYSVGFERMVPDGLMGLAWPQLSDFPATPFIFNLYDQGTLSSNSFSFKLAESGSSLFIGGADSSLYTGSFSYTPVTEQGFWQVTADALLIGDTVIANDQDSVVDSGTTLVIVDPITAGLLYSNIPGAQKDSSVGRGIYTMPCDNVPSNVKIIFAGQTVTIPPDVFNFGPLSQGSTTCIGGVAAGKFGFWILGDVFMRNVYTQFDMENYQVGIAALA</sequence>
<dbReference type="AlphaFoldDB" id="M5G2K0"/>
<evidence type="ECO:0000313" key="6">
    <source>
        <dbReference type="Proteomes" id="UP000030653"/>
    </source>
</evidence>
<keyword evidence="6" id="KW-1185">Reference proteome</keyword>
<dbReference type="Pfam" id="PF00026">
    <property type="entry name" value="Asp"/>
    <property type="match status" value="1"/>
</dbReference>
<dbReference type="PANTHER" id="PTHR47966:SF51">
    <property type="entry name" value="BETA-SITE APP-CLEAVING ENZYME, ISOFORM A-RELATED"/>
    <property type="match status" value="1"/>
</dbReference>
<dbReference type="GeneID" id="63690554"/>
<organism evidence="5 6">
    <name type="scientific">Dacryopinax primogenitus (strain DJM 731)</name>
    <name type="common">Brown rot fungus</name>
    <dbReference type="NCBI Taxonomy" id="1858805"/>
    <lineage>
        <taxon>Eukaryota</taxon>
        <taxon>Fungi</taxon>
        <taxon>Dikarya</taxon>
        <taxon>Basidiomycota</taxon>
        <taxon>Agaricomycotina</taxon>
        <taxon>Dacrymycetes</taxon>
        <taxon>Dacrymycetales</taxon>
        <taxon>Dacrymycetaceae</taxon>
        <taxon>Dacryopinax</taxon>
    </lineage>
</organism>
<feature type="disulfide bond" evidence="3">
    <location>
        <begin position="15"/>
        <end position="18"/>
    </location>
</feature>
<dbReference type="GO" id="GO:0006508">
    <property type="term" value="P:proteolysis"/>
    <property type="evidence" value="ECO:0007669"/>
    <property type="project" value="UniProtKB-KW"/>
</dbReference>
<evidence type="ECO:0000259" key="4">
    <source>
        <dbReference type="PROSITE" id="PS51767"/>
    </source>
</evidence>
<dbReference type="InterPro" id="IPR021109">
    <property type="entry name" value="Peptidase_aspartic_dom_sf"/>
</dbReference>
<dbReference type="STRING" id="1858805.M5G2K0"/>
<dbReference type="GO" id="GO:0004190">
    <property type="term" value="F:aspartic-type endopeptidase activity"/>
    <property type="evidence" value="ECO:0007669"/>
    <property type="project" value="InterPro"/>
</dbReference>
<dbReference type="InterPro" id="IPR001461">
    <property type="entry name" value="Aspartic_peptidase_A1"/>
</dbReference>
<dbReference type="EMBL" id="JH795875">
    <property type="protein sequence ID" value="EJT97992.1"/>
    <property type="molecule type" value="Genomic_DNA"/>
</dbReference>
<dbReference type="HOGENOM" id="CLU_013253_1_0_1"/>
<keyword evidence="5" id="KW-0645">Protease</keyword>
<reference evidence="5 6" key="1">
    <citation type="journal article" date="2012" name="Science">
        <title>The Paleozoic origin of enzymatic lignin decomposition reconstructed from 31 fungal genomes.</title>
        <authorList>
            <person name="Floudas D."/>
            <person name="Binder M."/>
            <person name="Riley R."/>
            <person name="Barry K."/>
            <person name="Blanchette R.A."/>
            <person name="Henrissat B."/>
            <person name="Martinez A.T."/>
            <person name="Otillar R."/>
            <person name="Spatafora J.W."/>
            <person name="Yadav J.S."/>
            <person name="Aerts A."/>
            <person name="Benoit I."/>
            <person name="Boyd A."/>
            <person name="Carlson A."/>
            <person name="Copeland A."/>
            <person name="Coutinho P.M."/>
            <person name="de Vries R.P."/>
            <person name="Ferreira P."/>
            <person name="Findley K."/>
            <person name="Foster B."/>
            <person name="Gaskell J."/>
            <person name="Glotzer D."/>
            <person name="Gorecki P."/>
            <person name="Heitman J."/>
            <person name="Hesse C."/>
            <person name="Hori C."/>
            <person name="Igarashi K."/>
            <person name="Jurgens J.A."/>
            <person name="Kallen N."/>
            <person name="Kersten P."/>
            <person name="Kohler A."/>
            <person name="Kuees U."/>
            <person name="Kumar T.K.A."/>
            <person name="Kuo A."/>
            <person name="LaButti K."/>
            <person name="Larrondo L.F."/>
            <person name="Lindquist E."/>
            <person name="Ling A."/>
            <person name="Lombard V."/>
            <person name="Lucas S."/>
            <person name="Lundell T."/>
            <person name="Martin R."/>
            <person name="McLaughlin D.J."/>
            <person name="Morgenstern I."/>
            <person name="Morin E."/>
            <person name="Murat C."/>
            <person name="Nagy L.G."/>
            <person name="Nolan M."/>
            <person name="Ohm R.A."/>
            <person name="Patyshakuliyeva A."/>
            <person name="Rokas A."/>
            <person name="Ruiz-Duenas F.J."/>
            <person name="Sabat G."/>
            <person name="Salamov A."/>
            <person name="Samejima M."/>
            <person name="Schmutz J."/>
            <person name="Slot J.C."/>
            <person name="St John F."/>
            <person name="Stenlid J."/>
            <person name="Sun H."/>
            <person name="Sun S."/>
            <person name="Syed K."/>
            <person name="Tsang A."/>
            <person name="Wiebenga A."/>
            <person name="Young D."/>
            <person name="Pisabarro A."/>
            <person name="Eastwood D.C."/>
            <person name="Martin F."/>
            <person name="Cullen D."/>
            <person name="Grigoriev I.V."/>
            <person name="Hibbett D.S."/>
        </authorList>
    </citation>
    <scope>NUCLEOTIDE SEQUENCE [LARGE SCALE GENOMIC DNA]</scope>
    <source>
        <strain evidence="5 6">DJM-731 SS1</strain>
    </source>
</reference>
<accession>M5G2K0</accession>
<dbReference type="Gene3D" id="2.40.70.10">
    <property type="entry name" value="Acid Proteases"/>
    <property type="match status" value="2"/>
</dbReference>
<dbReference type="InterPro" id="IPR033121">
    <property type="entry name" value="PEPTIDASE_A1"/>
</dbReference>
<comment type="similarity">
    <text evidence="1">Belongs to the peptidase A1 family.</text>
</comment>
<dbReference type="Proteomes" id="UP000030653">
    <property type="component" value="Unassembled WGS sequence"/>
</dbReference>
<feature type="non-terminal residue" evidence="5">
    <location>
        <position position="1"/>
    </location>
</feature>
<keyword evidence="5" id="KW-0378">Hydrolase</keyword>
<dbReference type="PROSITE" id="PS51767">
    <property type="entry name" value="PEPTIDASE_A1"/>
    <property type="match status" value="1"/>
</dbReference>
<feature type="active site" evidence="2">
    <location>
        <position position="2"/>
    </location>
</feature>
<dbReference type="PANTHER" id="PTHR47966">
    <property type="entry name" value="BETA-SITE APP-CLEAVING ENZYME, ISOFORM A-RELATED"/>
    <property type="match status" value="1"/>
</dbReference>
<dbReference type="InterPro" id="IPR034164">
    <property type="entry name" value="Pepsin-like_dom"/>
</dbReference>
<feature type="active site" evidence="2">
    <location>
        <position position="178"/>
    </location>
</feature>
<keyword evidence="3" id="KW-1015">Disulfide bond</keyword>
<gene>
    <name evidence="5" type="ORF">DACRYDRAFT_58306</name>
</gene>